<protein>
    <recommendedName>
        <fullName evidence="4">Secreted protein</fullName>
    </recommendedName>
</protein>
<evidence type="ECO:0000313" key="3">
    <source>
        <dbReference type="Proteomes" id="UP001301958"/>
    </source>
</evidence>
<keyword evidence="3" id="KW-1185">Reference proteome</keyword>
<sequence length="112" mass="13320">MIFIPTLLLVLSPLVNAVAINTKPPCNDPTYLSGIDVEQACKWQYGPEWRSRKQYSILGWYNCWDWRCWLDYDTASVNMQRYCEIEHDMTESQVRAECRGHSLWGWQCRKRV</sequence>
<feature type="chain" id="PRO_5042992801" description="Secreted protein" evidence="1">
    <location>
        <begin position="18"/>
        <end position="112"/>
    </location>
</feature>
<keyword evidence="1" id="KW-0732">Signal</keyword>
<name>A0AAN7BMD9_9PEZI</name>
<feature type="signal peptide" evidence="1">
    <location>
        <begin position="1"/>
        <end position="17"/>
    </location>
</feature>
<reference evidence="2" key="1">
    <citation type="journal article" date="2023" name="Mol. Phylogenet. Evol.">
        <title>Genome-scale phylogeny and comparative genomics of the fungal order Sordariales.</title>
        <authorList>
            <person name="Hensen N."/>
            <person name="Bonometti L."/>
            <person name="Westerberg I."/>
            <person name="Brannstrom I.O."/>
            <person name="Guillou S."/>
            <person name="Cros-Aarteil S."/>
            <person name="Calhoun S."/>
            <person name="Haridas S."/>
            <person name="Kuo A."/>
            <person name="Mondo S."/>
            <person name="Pangilinan J."/>
            <person name="Riley R."/>
            <person name="LaButti K."/>
            <person name="Andreopoulos B."/>
            <person name="Lipzen A."/>
            <person name="Chen C."/>
            <person name="Yan M."/>
            <person name="Daum C."/>
            <person name="Ng V."/>
            <person name="Clum A."/>
            <person name="Steindorff A."/>
            <person name="Ohm R.A."/>
            <person name="Martin F."/>
            <person name="Silar P."/>
            <person name="Natvig D.O."/>
            <person name="Lalanne C."/>
            <person name="Gautier V."/>
            <person name="Ament-Velasquez S.L."/>
            <person name="Kruys A."/>
            <person name="Hutchinson M.I."/>
            <person name="Powell A.J."/>
            <person name="Barry K."/>
            <person name="Miller A.N."/>
            <person name="Grigoriev I.V."/>
            <person name="Debuchy R."/>
            <person name="Gladieux P."/>
            <person name="Hiltunen Thoren M."/>
            <person name="Johannesson H."/>
        </authorList>
    </citation>
    <scope>NUCLEOTIDE SEQUENCE</scope>
    <source>
        <strain evidence="2">CBS 990.96</strain>
    </source>
</reference>
<accession>A0AAN7BMD9</accession>
<dbReference type="EMBL" id="MU865355">
    <property type="protein sequence ID" value="KAK4226019.1"/>
    <property type="molecule type" value="Genomic_DNA"/>
</dbReference>
<gene>
    <name evidence="2" type="ORF">QBC38DRAFT_240961</name>
</gene>
<proteinExistence type="predicted"/>
<dbReference type="Proteomes" id="UP001301958">
    <property type="component" value="Unassembled WGS sequence"/>
</dbReference>
<reference evidence="2" key="2">
    <citation type="submission" date="2023-05" db="EMBL/GenBank/DDBJ databases">
        <authorList>
            <consortium name="Lawrence Berkeley National Laboratory"/>
            <person name="Steindorff A."/>
            <person name="Hensen N."/>
            <person name="Bonometti L."/>
            <person name="Westerberg I."/>
            <person name="Brannstrom I.O."/>
            <person name="Guillou S."/>
            <person name="Cros-Aarteil S."/>
            <person name="Calhoun S."/>
            <person name="Haridas S."/>
            <person name="Kuo A."/>
            <person name="Mondo S."/>
            <person name="Pangilinan J."/>
            <person name="Riley R."/>
            <person name="Labutti K."/>
            <person name="Andreopoulos B."/>
            <person name="Lipzen A."/>
            <person name="Chen C."/>
            <person name="Yanf M."/>
            <person name="Daum C."/>
            <person name="Ng V."/>
            <person name="Clum A."/>
            <person name="Ohm R."/>
            <person name="Martin F."/>
            <person name="Silar P."/>
            <person name="Natvig D."/>
            <person name="Lalanne C."/>
            <person name="Gautier V."/>
            <person name="Ament-Velasquez S.L."/>
            <person name="Kruys A."/>
            <person name="Hutchinson M.I."/>
            <person name="Powell A.J."/>
            <person name="Barry K."/>
            <person name="Miller A.N."/>
            <person name="Grigoriev I.V."/>
            <person name="Debuchy R."/>
            <person name="Gladieux P."/>
            <person name="Thoren M.H."/>
            <person name="Johannesson H."/>
        </authorList>
    </citation>
    <scope>NUCLEOTIDE SEQUENCE</scope>
    <source>
        <strain evidence="2">CBS 990.96</strain>
    </source>
</reference>
<comment type="caution">
    <text evidence="2">The sequence shown here is derived from an EMBL/GenBank/DDBJ whole genome shotgun (WGS) entry which is preliminary data.</text>
</comment>
<evidence type="ECO:0000256" key="1">
    <source>
        <dbReference type="SAM" id="SignalP"/>
    </source>
</evidence>
<organism evidence="2 3">
    <name type="scientific">Podospora fimiseda</name>
    <dbReference type="NCBI Taxonomy" id="252190"/>
    <lineage>
        <taxon>Eukaryota</taxon>
        <taxon>Fungi</taxon>
        <taxon>Dikarya</taxon>
        <taxon>Ascomycota</taxon>
        <taxon>Pezizomycotina</taxon>
        <taxon>Sordariomycetes</taxon>
        <taxon>Sordariomycetidae</taxon>
        <taxon>Sordariales</taxon>
        <taxon>Podosporaceae</taxon>
        <taxon>Podospora</taxon>
    </lineage>
</organism>
<evidence type="ECO:0008006" key="4">
    <source>
        <dbReference type="Google" id="ProtNLM"/>
    </source>
</evidence>
<dbReference type="AlphaFoldDB" id="A0AAN7BMD9"/>
<evidence type="ECO:0000313" key="2">
    <source>
        <dbReference type="EMBL" id="KAK4226019.1"/>
    </source>
</evidence>